<dbReference type="AlphaFoldDB" id="A0A9W6GZ38"/>
<keyword evidence="3" id="KW-1185">Reference proteome</keyword>
<reference evidence="2" key="1">
    <citation type="journal article" date="2023" name="Int. J. Syst. Evol. Microbiol.">
        <title>Methylocystis iwaonis sp. nov., a type II methane-oxidizing bacterium from surface soil of a rice paddy field in Japan, and emended description of the genus Methylocystis (ex Whittenbury et al. 1970) Bowman et al. 1993.</title>
        <authorList>
            <person name="Kaise H."/>
            <person name="Sawadogo J.B."/>
            <person name="Alam M.S."/>
            <person name="Ueno C."/>
            <person name="Dianou D."/>
            <person name="Shinjo R."/>
            <person name="Asakawa S."/>
        </authorList>
    </citation>
    <scope>NUCLEOTIDE SEQUENCE</scope>
    <source>
        <strain evidence="2">LMG27198</strain>
    </source>
</reference>
<gene>
    <name evidence="2" type="ORF">LMG27198_47640</name>
</gene>
<name>A0A9W6GZ38_9HYPH</name>
<protein>
    <recommendedName>
        <fullName evidence="1">CobQ/CobB/MinD/ParA nucleotide binding domain-containing protein</fullName>
    </recommendedName>
</protein>
<evidence type="ECO:0000259" key="1">
    <source>
        <dbReference type="Pfam" id="PF01656"/>
    </source>
</evidence>
<dbReference type="InterPro" id="IPR027417">
    <property type="entry name" value="P-loop_NTPase"/>
</dbReference>
<evidence type="ECO:0000313" key="2">
    <source>
        <dbReference type="EMBL" id="GLI95772.1"/>
    </source>
</evidence>
<evidence type="ECO:0000313" key="3">
    <source>
        <dbReference type="Proteomes" id="UP001144323"/>
    </source>
</evidence>
<dbReference type="Proteomes" id="UP001144323">
    <property type="component" value="Unassembled WGS sequence"/>
</dbReference>
<dbReference type="SUPFAM" id="SSF52540">
    <property type="entry name" value="P-loop containing nucleoside triphosphate hydrolases"/>
    <property type="match status" value="1"/>
</dbReference>
<accession>A0A9W6GZ38</accession>
<dbReference type="InterPro" id="IPR002586">
    <property type="entry name" value="CobQ/CobB/MinD/ParA_Nub-bd_dom"/>
</dbReference>
<dbReference type="Pfam" id="PF01656">
    <property type="entry name" value="CbiA"/>
    <property type="match status" value="1"/>
</dbReference>
<sequence length="266" mass="28731">MAGRVALVANEKGGVGKSVFTRTLIDWLRVENHLVAAFDADGTIGATVRILGLKDGKGALIRNQDPALGVRCYNGRADGERNVLLDSIESNHRLYVHDLAGGLLTDLSKIVDDGDGLTGLLDAFDKYAYRLTVFHVISPDIGSTLSVGRWLEMTGDRADHVAVINLKHGKPEGDFPFWYGFTDAKGGSKGGKVRERLLAKGGQEIPFPALQSGTFAKLDAENIRFSVADEAGLLTISERAHVAKFWKDFGEAVRPAFPLLGIETAQ</sequence>
<dbReference type="EMBL" id="BSEC01000005">
    <property type="protein sequence ID" value="GLI95772.1"/>
    <property type="molecule type" value="Genomic_DNA"/>
</dbReference>
<comment type="caution">
    <text evidence="2">The sequence shown here is derived from an EMBL/GenBank/DDBJ whole genome shotgun (WGS) entry which is preliminary data.</text>
</comment>
<organism evidence="2 3">
    <name type="scientific">Methylocystis echinoides</name>
    <dbReference type="NCBI Taxonomy" id="29468"/>
    <lineage>
        <taxon>Bacteria</taxon>
        <taxon>Pseudomonadati</taxon>
        <taxon>Pseudomonadota</taxon>
        <taxon>Alphaproteobacteria</taxon>
        <taxon>Hyphomicrobiales</taxon>
        <taxon>Methylocystaceae</taxon>
        <taxon>Methylocystis</taxon>
    </lineage>
</organism>
<dbReference type="Gene3D" id="3.40.50.300">
    <property type="entry name" value="P-loop containing nucleotide triphosphate hydrolases"/>
    <property type="match status" value="1"/>
</dbReference>
<feature type="domain" description="CobQ/CobB/MinD/ParA nucleotide binding" evidence="1">
    <location>
        <begin position="7"/>
        <end position="113"/>
    </location>
</feature>
<dbReference type="RefSeq" id="WP_281806761.1">
    <property type="nucleotide sequence ID" value="NZ_BSEC01000005.1"/>
</dbReference>
<proteinExistence type="predicted"/>